<gene>
    <name evidence="2" type="ORF">SAMN05216516_11081</name>
</gene>
<dbReference type="InterPro" id="IPR037040">
    <property type="entry name" value="CNF_Rho-act_sf"/>
</dbReference>
<dbReference type="EMBL" id="FOVC01000010">
    <property type="protein sequence ID" value="SFN55760.1"/>
    <property type="molecule type" value="Genomic_DNA"/>
</dbReference>
<dbReference type="RefSeq" id="WP_092878965.1">
    <property type="nucleotide sequence ID" value="NZ_FOVC01000010.1"/>
</dbReference>
<name>A0A1I5A037_9GAMM</name>
<dbReference type="Pfam" id="PF05785">
    <property type="entry name" value="CNF1"/>
    <property type="match status" value="1"/>
</dbReference>
<dbReference type="OrthoDB" id="6463972at2"/>
<dbReference type="InterPro" id="IPR008430">
    <property type="entry name" value="CNF_Rho-act"/>
</dbReference>
<dbReference type="SUPFAM" id="SSF64438">
    <property type="entry name" value="CNF1/YfiH-like putative cysteine hydrolases"/>
    <property type="match status" value="1"/>
</dbReference>
<accession>A0A1I5A037</accession>
<proteinExistence type="predicted"/>
<evidence type="ECO:0000313" key="3">
    <source>
        <dbReference type="Proteomes" id="UP000242222"/>
    </source>
</evidence>
<organism evidence="2 3">
    <name type="scientific">Izhakiella capsodis</name>
    <dbReference type="NCBI Taxonomy" id="1367852"/>
    <lineage>
        <taxon>Bacteria</taxon>
        <taxon>Pseudomonadati</taxon>
        <taxon>Pseudomonadota</taxon>
        <taxon>Gammaproteobacteria</taxon>
        <taxon>Enterobacterales</taxon>
        <taxon>Erwiniaceae</taxon>
        <taxon>Izhakiella</taxon>
    </lineage>
</organism>
<dbReference type="STRING" id="1367852.SAMN05216516_11081"/>
<dbReference type="Proteomes" id="UP000242222">
    <property type="component" value="Unassembled WGS sequence"/>
</dbReference>
<dbReference type="InterPro" id="IPR011324">
    <property type="entry name" value="Cytotoxic_necrot_fac-like_cat"/>
</dbReference>
<evidence type="ECO:0000313" key="2">
    <source>
        <dbReference type="EMBL" id="SFN55760.1"/>
    </source>
</evidence>
<keyword evidence="3" id="KW-1185">Reference proteome</keyword>
<dbReference type="AlphaFoldDB" id="A0A1I5A037"/>
<dbReference type="CDD" id="cd16834">
    <property type="entry name" value="CNF1-like"/>
    <property type="match status" value="1"/>
</dbReference>
<reference evidence="3" key="1">
    <citation type="submission" date="2016-10" db="EMBL/GenBank/DDBJ databases">
        <authorList>
            <person name="Varghese N."/>
            <person name="Submissions S."/>
        </authorList>
    </citation>
    <scope>NUCLEOTIDE SEQUENCE [LARGE SCALE GENOMIC DNA]</scope>
    <source>
        <strain evidence="3">N6PO6</strain>
    </source>
</reference>
<feature type="domain" description="Cytotoxic necrotizing factor Rho-activating" evidence="1">
    <location>
        <begin position="187"/>
        <end position="367"/>
    </location>
</feature>
<protein>
    <submittedName>
        <fullName evidence="2">Rho-activating domain of cytotoxic necrotizing factor</fullName>
    </submittedName>
</protein>
<evidence type="ECO:0000259" key="1">
    <source>
        <dbReference type="Pfam" id="PF05785"/>
    </source>
</evidence>
<sequence>MKVFNNSRSYTVNNITAPKINSKDNNSQFTNSVKSAKNTPITMIRRFFNHHFSHSGGEKKPNMRELISKSYVLPDSGCTARSNFIETSRFNRVVTKLTTGEKKELLKESASVMNGNIRPFIGKGIISMEAKNDNLPVTYDYIISDKNHGILRENISSVNFGIECYNGDKIKSAEIIPGTPIGNYYNKQTFNHDLKIIQLDSGNCGTVGFRLDINQLTPDRPLLIHGGELSGCTMVYGLKDNYFYAFHSGQPGNDKSIWETKKDGSKSIIESHNKMTGSTSDTDKEIDIETLSSYLHDNFDICMMAFCGHGETIGSKKKVLSFDYNKPSILVGENKSRVANTMAMLVNKGGVIEINMLSDDMTIDKKTLETDSMTYVLSGPIEKPIIQN</sequence>
<dbReference type="Gene3D" id="3.60.100.10">
    <property type="entry name" value="Cytotoxic necrotizing factor, Rho-activating domain"/>
    <property type="match status" value="1"/>
</dbReference>